<dbReference type="GO" id="GO:0003723">
    <property type="term" value="F:RNA binding"/>
    <property type="evidence" value="ECO:0007669"/>
    <property type="project" value="UniProtKB-KW"/>
</dbReference>
<evidence type="ECO:0000256" key="1">
    <source>
        <dbReference type="RuleBase" id="RU363098"/>
    </source>
</evidence>
<dbReference type="Proteomes" id="UP000076871">
    <property type="component" value="Unassembled WGS sequence"/>
</dbReference>
<keyword evidence="1" id="KW-0548">Nucleotidyltransferase</keyword>
<dbReference type="EC" id="2.7.7.48" evidence="1"/>
<dbReference type="InterPro" id="IPR007855">
    <property type="entry name" value="RDRP"/>
</dbReference>
<dbReference type="GO" id="GO:0031380">
    <property type="term" value="C:nuclear RNA-directed RNA polymerase complex"/>
    <property type="evidence" value="ECO:0007669"/>
    <property type="project" value="TreeGrafter"/>
</dbReference>
<sequence length="778" mass="88262">MLAKEHSTVWTVYVDNYGKISSPRRQQISSSRATRAVDDSTRFLILSLPRGNWRKPGSVFKDVLSGWVKDGYRVDGTAYSFLGFTDSHVRSGKLIFFREDAKWTLDRLRGCFGDLDEVFKTSGYGKYAARLALSFSSTVPMVNIPDDHALLLDDLRANDGSLHSDGCGLIRESLAVQLCRQINIPYDTSAFQIRRGGIKGLLVRYPDETFDQLCSHYHGRANGRGSTSKYSIAYRRSMVKYKGGPITLELNNYSTCPGSARLNVGFILLLLTLGIPYTVFEKLLKDQLDLIDSIVHDREMALRYIKGELNAGDTATFNQDLYAMLLACHDLKEPYVEWKLRSFQKQQYDHLSNKLNLRVEDSCYVYGVIDELGILDPDEVYVNLPGRTGVLERDVLVGRNPSYSPSDLRKFRAVNPEALKHLKNCIVFSRLAEHSVADTMASGDLDGDEYFVTWDPNLIPTKTLPSLKRIPASIVTRTQNQQHRPEFARAAVDTFMEHRFSTLLGSMANAWNKAAQATPELANARFATELVPLVELALDSMKSGYNMSLLEAQFNAVKRRYERNEREREPFRSPIDALRDIIPAPPKVVMTSYECDEALLLRDSPEDRASLKQHLSEAPAIMQAFNLDLTRAITEDNGSPDSFTEKMKRSEIRQADLVKQEYRDRYFGGGSFSDMHKQRLRASAWYYYGYSRKKMAFAWLGERYLNEIRARELMIACINLTLIVCRAHRSYKWREASDIHWGYSSSDLLSVVECSDGPDVECGPIAAIAGYHIERHVG</sequence>
<evidence type="ECO:0000259" key="2">
    <source>
        <dbReference type="Pfam" id="PF05183"/>
    </source>
</evidence>
<accession>A0A165ILY0</accession>
<dbReference type="GeneID" id="63819241"/>
<dbReference type="Pfam" id="PF05183">
    <property type="entry name" value="RdRP"/>
    <property type="match status" value="1"/>
</dbReference>
<dbReference type="PANTHER" id="PTHR23079:SF55">
    <property type="entry name" value="RNA-DIRECTED RNA POLYMERASE"/>
    <property type="match status" value="1"/>
</dbReference>
<dbReference type="PANTHER" id="PTHR23079">
    <property type="entry name" value="RNA-DEPENDENT RNA POLYMERASE"/>
    <property type="match status" value="1"/>
</dbReference>
<reference evidence="3 4" key="1">
    <citation type="journal article" date="2016" name="Mol. Biol. Evol.">
        <title>Comparative Genomics of Early-Diverging Mushroom-Forming Fungi Provides Insights into the Origins of Lignocellulose Decay Capabilities.</title>
        <authorList>
            <person name="Nagy L.G."/>
            <person name="Riley R."/>
            <person name="Tritt A."/>
            <person name="Adam C."/>
            <person name="Daum C."/>
            <person name="Floudas D."/>
            <person name="Sun H."/>
            <person name="Yadav J.S."/>
            <person name="Pangilinan J."/>
            <person name="Larsson K.H."/>
            <person name="Matsuura K."/>
            <person name="Barry K."/>
            <person name="Labutti K."/>
            <person name="Kuo R."/>
            <person name="Ohm R.A."/>
            <person name="Bhattacharya S.S."/>
            <person name="Shirouzu T."/>
            <person name="Yoshinaga Y."/>
            <person name="Martin F.M."/>
            <person name="Grigoriev I.V."/>
            <person name="Hibbett D.S."/>
        </authorList>
    </citation>
    <scope>NUCLEOTIDE SEQUENCE [LARGE SCALE GENOMIC DNA]</scope>
    <source>
        <strain evidence="3 4">93-53</strain>
    </source>
</reference>
<dbReference type="OrthoDB" id="6513042at2759"/>
<comment type="catalytic activity">
    <reaction evidence="1">
        <text>RNA(n) + a ribonucleoside 5'-triphosphate = RNA(n+1) + diphosphate</text>
        <dbReference type="Rhea" id="RHEA:21248"/>
        <dbReference type="Rhea" id="RHEA-COMP:14527"/>
        <dbReference type="Rhea" id="RHEA-COMP:17342"/>
        <dbReference type="ChEBI" id="CHEBI:33019"/>
        <dbReference type="ChEBI" id="CHEBI:61557"/>
        <dbReference type="ChEBI" id="CHEBI:140395"/>
        <dbReference type="EC" id="2.7.7.48"/>
    </reaction>
</comment>
<evidence type="ECO:0000313" key="3">
    <source>
        <dbReference type="EMBL" id="KZT13262.1"/>
    </source>
</evidence>
<comment type="similarity">
    <text evidence="1">Belongs to the RdRP family.</text>
</comment>
<keyword evidence="1" id="KW-0694">RNA-binding</keyword>
<dbReference type="EMBL" id="KV427605">
    <property type="protein sequence ID" value="KZT13262.1"/>
    <property type="molecule type" value="Genomic_DNA"/>
</dbReference>
<dbReference type="RefSeq" id="XP_040770772.1">
    <property type="nucleotide sequence ID" value="XM_040902210.1"/>
</dbReference>
<feature type="domain" description="RDRP core" evidence="2">
    <location>
        <begin position="29"/>
        <end position="566"/>
    </location>
</feature>
<keyword evidence="1" id="KW-0808">Transferase</keyword>
<name>A0A165ILY0_9APHY</name>
<keyword evidence="4" id="KW-1185">Reference proteome</keyword>
<dbReference type="GO" id="GO:0030422">
    <property type="term" value="P:siRNA processing"/>
    <property type="evidence" value="ECO:0007669"/>
    <property type="project" value="TreeGrafter"/>
</dbReference>
<protein>
    <recommendedName>
        <fullName evidence="1">RNA-dependent RNA polymerase</fullName>
        <ecNumber evidence="1">2.7.7.48</ecNumber>
    </recommendedName>
</protein>
<keyword evidence="1" id="KW-0696">RNA-directed RNA polymerase</keyword>
<evidence type="ECO:0000313" key="4">
    <source>
        <dbReference type="Proteomes" id="UP000076871"/>
    </source>
</evidence>
<dbReference type="InParanoid" id="A0A165ILY0"/>
<dbReference type="STRING" id="1314785.A0A165ILY0"/>
<dbReference type="AlphaFoldDB" id="A0A165ILY0"/>
<gene>
    <name evidence="3" type="ORF">LAESUDRAFT_37124</name>
</gene>
<proteinExistence type="inferred from homology"/>
<organism evidence="3 4">
    <name type="scientific">Laetiporus sulphureus 93-53</name>
    <dbReference type="NCBI Taxonomy" id="1314785"/>
    <lineage>
        <taxon>Eukaryota</taxon>
        <taxon>Fungi</taxon>
        <taxon>Dikarya</taxon>
        <taxon>Basidiomycota</taxon>
        <taxon>Agaricomycotina</taxon>
        <taxon>Agaricomycetes</taxon>
        <taxon>Polyporales</taxon>
        <taxon>Laetiporus</taxon>
    </lineage>
</organism>
<dbReference type="InterPro" id="IPR057596">
    <property type="entry name" value="RDRP_core"/>
</dbReference>
<dbReference type="GO" id="GO:0003968">
    <property type="term" value="F:RNA-directed RNA polymerase activity"/>
    <property type="evidence" value="ECO:0007669"/>
    <property type="project" value="UniProtKB-KW"/>
</dbReference>